<evidence type="ECO:0000256" key="7">
    <source>
        <dbReference type="HAMAP-Rule" id="MF_00332"/>
    </source>
</evidence>
<keyword evidence="5 7" id="KW-0346">Stress response</keyword>
<dbReference type="CDD" id="cd10234">
    <property type="entry name" value="ASKHA_NBD_HSP70_DnaK-like"/>
    <property type="match status" value="1"/>
</dbReference>
<protein>
    <recommendedName>
        <fullName evidence="7">Chaperone protein DnaK</fullName>
    </recommendedName>
    <alternativeName>
        <fullName evidence="7">HSP70</fullName>
    </alternativeName>
    <alternativeName>
        <fullName evidence="7">Heat shock 70 kDa protein</fullName>
    </alternativeName>
    <alternativeName>
        <fullName evidence="7">Heat shock protein 70</fullName>
    </alternativeName>
</protein>
<dbReference type="SUPFAM" id="SSF100920">
    <property type="entry name" value="Heat shock protein 70kD (HSP70), peptide-binding domain"/>
    <property type="match status" value="1"/>
</dbReference>
<dbReference type="InterPro" id="IPR029047">
    <property type="entry name" value="HSP70_peptide-bd_sf"/>
</dbReference>
<dbReference type="AlphaFoldDB" id="A0A1G2BM41"/>
<evidence type="ECO:0000256" key="2">
    <source>
        <dbReference type="ARBA" id="ARBA00022553"/>
    </source>
</evidence>
<evidence type="ECO:0000256" key="6">
    <source>
        <dbReference type="ARBA" id="ARBA00023186"/>
    </source>
</evidence>
<dbReference type="FunFam" id="2.60.34.10:FF:000014">
    <property type="entry name" value="Chaperone protein DnaK HSP70"/>
    <property type="match status" value="1"/>
</dbReference>
<comment type="induction">
    <text evidence="7">By stress conditions e.g. heat shock.</text>
</comment>
<dbReference type="NCBIfam" id="TIGR02350">
    <property type="entry name" value="prok_dnaK"/>
    <property type="match status" value="1"/>
</dbReference>
<dbReference type="PROSITE" id="PS00329">
    <property type="entry name" value="HSP70_2"/>
    <property type="match status" value="1"/>
</dbReference>
<feature type="modified residue" description="Phosphothreonine; by autocatalysis" evidence="7">
    <location>
        <position position="197"/>
    </location>
</feature>
<dbReference type="SUPFAM" id="SSF53067">
    <property type="entry name" value="Actin-like ATPase domain"/>
    <property type="match status" value="2"/>
</dbReference>
<evidence type="ECO:0000256" key="5">
    <source>
        <dbReference type="ARBA" id="ARBA00023016"/>
    </source>
</evidence>
<dbReference type="Gene3D" id="2.60.34.10">
    <property type="entry name" value="Substrate Binding Domain Of DNAk, Chain A, domain 1"/>
    <property type="match status" value="1"/>
</dbReference>
<dbReference type="InterPro" id="IPR018181">
    <property type="entry name" value="Heat_shock_70_CS"/>
</dbReference>
<dbReference type="SUPFAM" id="SSF100934">
    <property type="entry name" value="Heat shock protein 70kD (HSP70), C-terminal subdomain"/>
    <property type="match status" value="1"/>
</dbReference>
<comment type="similarity">
    <text evidence="1 7 8">Belongs to the heat shock protein 70 family.</text>
</comment>
<reference evidence="10 11" key="1">
    <citation type="journal article" date="2016" name="Nat. Commun.">
        <title>Thousands of microbial genomes shed light on interconnected biogeochemical processes in an aquifer system.</title>
        <authorList>
            <person name="Anantharaman K."/>
            <person name="Brown C.T."/>
            <person name="Hug L.A."/>
            <person name="Sharon I."/>
            <person name="Castelle C.J."/>
            <person name="Probst A.J."/>
            <person name="Thomas B.C."/>
            <person name="Singh A."/>
            <person name="Wilkins M.J."/>
            <person name="Karaoz U."/>
            <person name="Brodie E.L."/>
            <person name="Williams K.H."/>
            <person name="Hubbard S.S."/>
            <person name="Banfield J.F."/>
        </authorList>
    </citation>
    <scope>NUCLEOTIDE SEQUENCE [LARGE SCALE GENOMIC DNA]</scope>
</reference>
<comment type="caution">
    <text evidence="10">The sequence shown here is derived from an EMBL/GenBank/DDBJ whole genome shotgun (WGS) entry which is preliminary data.</text>
</comment>
<dbReference type="GO" id="GO:0005524">
    <property type="term" value="F:ATP binding"/>
    <property type="evidence" value="ECO:0007669"/>
    <property type="project" value="UniProtKB-UniRule"/>
</dbReference>
<dbReference type="Gene3D" id="3.30.420.40">
    <property type="match status" value="2"/>
</dbReference>
<dbReference type="Proteomes" id="UP000177817">
    <property type="component" value="Unassembled WGS sequence"/>
</dbReference>
<dbReference type="NCBIfam" id="NF003520">
    <property type="entry name" value="PRK05183.1"/>
    <property type="match status" value="1"/>
</dbReference>
<keyword evidence="2 7" id="KW-0597">Phosphoprotein</keyword>
<dbReference type="Gene3D" id="1.20.1270.10">
    <property type="match status" value="1"/>
</dbReference>
<dbReference type="HAMAP" id="MF_00332">
    <property type="entry name" value="DnaK"/>
    <property type="match status" value="1"/>
</dbReference>
<keyword evidence="6 7" id="KW-0143">Chaperone</keyword>
<evidence type="ECO:0000256" key="8">
    <source>
        <dbReference type="RuleBase" id="RU003322"/>
    </source>
</evidence>
<dbReference type="Gene3D" id="3.90.640.10">
    <property type="entry name" value="Actin, Chain A, domain 4"/>
    <property type="match status" value="1"/>
</dbReference>
<evidence type="ECO:0000313" key="11">
    <source>
        <dbReference type="Proteomes" id="UP000177817"/>
    </source>
</evidence>
<dbReference type="EMBL" id="MHKK01000037">
    <property type="protein sequence ID" value="OGY89307.1"/>
    <property type="molecule type" value="Genomic_DNA"/>
</dbReference>
<organism evidence="10 11">
    <name type="scientific">Candidatus Komeilibacteria bacterium RIFCSPHIGHO2_01_FULL_52_14</name>
    <dbReference type="NCBI Taxonomy" id="1798549"/>
    <lineage>
        <taxon>Bacteria</taxon>
        <taxon>Candidatus Komeiliibacteriota</taxon>
    </lineage>
</organism>
<dbReference type="InterPro" id="IPR012725">
    <property type="entry name" value="Chaperone_DnaK"/>
</dbReference>
<dbReference type="InterPro" id="IPR043129">
    <property type="entry name" value="ATPase_NBD"/>
</dbReference>
<sequence>MGKIIGIDLGTTNSAVAVIEGGKPKILENKEGNRTTPSVVALSKSGERLVGITAKRQSVTNPENTVYSIKRLIGRRFSDAEVQHDLKTLPYKIVQAGEGVKVRMADKEYSPQEISAMILQKLKADAESRLGVTVTEAVITVPAYFDDSQRQATKDAGKIAGLEVKRIINEPTAAALAYGFDKKKDQKIVVYDLGGGTFDVSVLEVAQDTVEVKATNGDTHLGGDDFDQRIIQHIISEFRKESGIDLSRDALALQRIKESAEKAKIELSSATETEINQPFITTDSSGPRHLVLKLSRAKLEELVRDLVEKTIPPCEKALKDAGISKSEIDEVLLVGGMTRMPMVLAAVEKFYGKKPNISINPDEVVALGAAVQAGVLQGDVKDVLLLDVTPLTLGLETLGGVRTPLITRNTTIPTSKAQVFSTAADSQDSVEIHVLQGEREMAQDNKTLGRFILSGIPPAPRGMPQIEVSFDLDANGILHVKAKDKGTGKEQSITITASSGLSKDEVDRMQKDAELHASEDRAKREKVDTKNQADTLVFTTERLIKEQGDKIKAEDKKSLEDAVTELKKVMNSDDMTVLKSAMEKVSSVAQRIGAAMYQQQTQNPQGEKKTEDVVEGTYEDVTKDKKS</sequence>
<dbReference type="PROSITE" id="PS00297">
    <property type="entry name" value="HSP70_1"/>
    <property type="match status" value="1"/>
</dbReference>
<dbReference type="PANTHER" id="PTHR19375">
    <property type="entry name" value="HEAT SHOCK PROTEIN 70KDA"/>
    <property type="match status" value="1"/>
</dbReference>
<dbReference type="PRINTS" id="PR00301">
    <property type="entry name" value="HEATSHOCK70"/>
</dbReference>
<dbReference type="FunFam" id="3.30.420.40:FF:000004">
    <property type="entry name" value="Molecular chaperone DnaK"/>
    <property type="match status" value="1"/>
</dbReference>
<dbReference type="FunFam" id="3.90.640.10:FF:000003">
    <property type="entry name" value="Molecular chaperone DnaK"/>
    <property type="match status" value="1"/>
</dbReference>
<name>A0A1G2BM41_9BACT</name>
<dbReference type="FunFam" id="1.20.1270.10:FF:000001">
    <property type="entry name" value="Molecular chaperone DnaK"/>
    <property type="match status" value="1"/>
</dbReference>
<evidence type="ECO:0000313" key="10">
    <source>
        <dbReference type="EMBL" id="OGY89307.1"/>
    </source>
</evidence>
<comment type="function">
    <text evidence="7">Acts as a chaperone.</text>
</comment>
<dbReference type="Pfam" id="PF00012">
    <property type="entry name" value="HSP70"/>
    <property type="match status" value="1"/>
</dbReference>
<dbReference type="PROSITE" id="PS01036">
    <property type="entry name" value="HSP70_3"/>
    <property type="match status" value="1"/>
</dbReference>
<dbReference type="GO" id="GO:0051082">
    <property type="term" value="F:unfolded protein binding"/>
    <property type="evidence" value="ECO:0007669"/>
    <property type="project" value="InterPro"/>
</dbReference>
<dbReference type="NCBIfam" id="NF001413">
    <property type="entry name" value="PRK00290.1"/>
    <property type="match status" value="1"/>
</dbReference>
<evidence type="ECO:0000256" key="3">
    <source>
        <dbReference type="ARBA" id="ARBA00022741"/>
    </source>
</evidence>
<accession>A0A1G2BM41</accession>
<feature type="region of interest" description="Disordered" evidence="9">
    <location>
        <begin position="597"/>
        <end position="627"/>
    </location>
</feature>
<keyword evidence="4 7" id="KW-0067">ATP-binding</keyword>
<gene>
    <name evidence="7" type="primary">dnaK</name>
    <name evidence="10" type="ORF">A2677_03740</name>
</gene>
<evidence type="ECO:0000256" key="1">
    <source>
        <dbReference type="ARBA" id="ARBA00007381"/>
    </source>
</evidence>
<evidence type="ECO:0000256" key="9">
    <source>
        <dbReference type="SAM" id="MobiDB-lite"/>
    </source>
</evidence>
<dbReference type="GO" id="GO:0140662">
    <property type="term" value="F:ATP-dependent protein folding chaperone"/>
    <property type="evidence" value="ECO:0007669"/>
    <property type="project" value="InterPro"/>
</dbReference>
<dbReference type="InterPro" id="IPR013126">
    <property type="entry name" value="Hsp_70_fam"/>
</dbReference>
<keyword evidence="3 7" id="KW-0547">Nucleotide-binding</keyword>
<dbReference type="InterPro" id="IPR029048">
    <property type="entry name" value="HSP70_C_sf"/>
</dbReference>
<evidence type="ECO:0000256" key="4">
    <source>
        <dbReference type="ARBA" id="ARBA00022840"/>
    </source>
</evidence>
<proteinExistence type="evidence at transcript level"/>